<evidence type="ECO:0000256" key="6">
    <source>
        <dbReference type="ARBA" id="ARBA00023136"/>
    </source>
</evidence>
<evidence type="ECO:0000313" key="9">
    <source>
        <dbReference type="EMBL" id="SDH10871.1"/>
    </source>
</evidence>
<dbReference type="PANTHER" id="PTHR23513:SF9">
    <property type="entry name" value="ENTEROBACTIN EXPORTER ENTS"/>
    <property type="match status" value="1"/>
</dbReference>
<keyword evidence="6 7" id="KW-0472">Membrane</keyword>
<keyword evidence="10" id="KW-1185">Reference proteome</keyword>
<accession>A0A1G7ZQ79</accession>
<keyword evidence="2" id="KW-0813">Transport</keyword>
<evidence type="ECO:0000256" key="1">
    <source>
        <dbReference type="ARBA" id="ARBA00004429"/>
    </source>
</evidence>
<name>A0A1G7ZQ79_9ACTN</name>
<dbReference type="Pfam" id="PF05977">
    <property type="entry name" value="MFS_3"/>
    <property type="match status" value="1"/>
</dbReference>
<dbReference type="EMBL" id="FNCN01000011">
    <property type="protein sequence ID" value="SDH10871.1"/>
    <property type="molecule type" value="Genomic_DNA"/>
</dbReference>
<feature type="transmembrane region" description="Helical" evidence="7">
    <location>
        <begin position="90"/>
        <end position="109"/>
    </location>
</feature>
<dbReference type="STRING" id="504805.SAMN05421505_111155"/>
<feature type="transmembrane region" description="Helical" evidence="7">
    <location>
        <begin position="115"/>
        <end position="142"/>
    </location>
</feature>
<feature type="transmembrane region" description="Helical" evidence="7">
    <location>
        <begin position="154"/>
        <end position="177"/>
    </location>
</feature>
<gene>
    <name evidence="9" type="ORF">SAMN05421505_111155</name>
</gene>
<dbReference type="CDD" id="cd06173">
    <property type="entry name" value="MFS_MefA_like"/>
    <property type="match status" value="1"/>
</dbReference>
<evidence type="ECO:0000256" key="2">
    <source>
        <dbReference type="ARBA" id="ARBA00022448"/>
    </source>
</evidence>
<dbReference type="PANTHER" id="PTHR23513">
    <property type="entry name" value="INTEGRAL MEMBRANE EFFLUX PROTEIN-RELATED"/>
    <property type="match status" value="1"/>
</dbReference>
<dbReference type="OrthoDB" id="5494559at2"/>
<dbReference type="Proteomes" id="UP000198923">
    <property type="component" value="Unassembled WGS sequence"/>
</dbReference>
<feature type="transmembrane region" description="Helical" evidence="7">
    <location>
        <begin position="233"/>
        <end position="254"/>
    </location>
</feature>
<dbReference type="SUPFAM" id="SSF103473">
    <property type="entry name" value="MFS general substrate transporter"/>
    <property type="match status" value="1"/>
</dbReference>
<proteinExistence type="predicted"/>
<keyword evidence="3" id="KW-1003">Cell membrane</keyword>
<evidence type="ECO:0000256" key="5">
    <source>
        <dbReference type="ARBA" id="ARBA00022989"/>
    </source>
</evidence>
<reference evidence="9 10" key="1">
    <citation type="submission" date="2016-10" db="EMBL/GenBank/DDBJ databases">
        <authorList>
            <person name="de Groot N.N."/>
        </authorList>
    </citation>
    <scope>NUCLEOTIDE SEQUENCE [LARGE SCALE GENOMIC DNA]</scope>
    <source>
        <strain evidence="9 10">CPCC 201354</strain>
    </source>
</reference>
<sequence>MTGAPGLRRFALDLSPLRHSRDLRLVFTARTASLFGIGLLMVAVPVQVYALTGSAVHLGAVAATQGAFTFAGTLSGGVLADRYDRRRVIVLARSAAGVGFALLAVNALLPDPPLLPIYLLAAWDGLAAGISASALTALIPALVRREDLPATGALLSLTADLSAVASPAVGGVLIAAFGVAANYAAAALATVFTAFSISRLPPKPAPGAGREPVVKAVAAGLSFASRQPVVRSVLLAGVAMMLLSGPVVLLPALVETRFGGGEVVLGLLYSAPALGAVAGSLTSGWIGRVHRVGLALSAAMAGMAAAVLAVGLSAVVPLAFLALAAYGLGRVLGDILRFTVMQSHTPDEFRGRVSSLWQAQVVASAATGSLVAGLLAEAFTPSAALVAYGAAALTLTAVLTAALPALRAARR</sequence>
<dbReference type="RefSeq" id="WP_093170864.1">
    <property type="nucleotide sequence ID" value="NZ_FNCN01000011.1"/>
</dbReference>
<dbReference type="InterPro" id="IPR020846">
    <property type="entry name" value="MFS_dom"/>
</dbReference>
<feature type="transmembrane region" description="Helical" evidence="7">
    <location>
        <begin position="183"/>
        <end position="200"/>
    </location>
</feature>
<feature type="transmembrane region" description="Helical" evidence="7">
    <location>
        <begin position="56"/>
        <end position="78"/>
    </location>
</feature>
<keyword evidence="4 7" id="KW-0812">Transmembrane</keyword>
<dbReference type="Gene3D" id="1.20.1250.20">
    <property type="entry name" value="MFS general substrate transporter like domains"/>
    <property type="match status" value="1"/>
</dbReference>
<dbReference type="PROSITE" id="PS50850">
    <property type="entry name" value="MFS"/>
    <property type="match status" value="1"/>
</dbReference>
<evidence type="ECO:0000313" key="10">
    <source>
        <dbReference type="Proteomes" id="UP000198923"/>
    </source>
</evidence>
<feature type="transmembrane region" description="Helical" evidence="7">
    <location>
        <begin position="27"/>
        <end position="50"/>
    </location>
</feature>
<dbReference type="InterPro" id="IPR036259">
    <property type="entry name" value="MFS_trans_sf"/>
</dbReference>
<feature type="domain" description="Major facilitator superfamily (MFS) profile" evidence="8">
    <location>
        <begin position="22"/>
        <end position="407"/>
    </location>
</feature>
<evidence type="ECO:0000256" key="4">
    <source>
        <dbReference type="ARBA" id="ARBA00022692"/>
    </source>
</evidence>
<dbReference type="InterPro" id="IPR010290">
    <property type="entry name" value="TM_effector"/>
</dbReference>
<feature type="transmembrane region" description="Helical" evidence="7">
    <location>
        <begin position="266"/>
        <end position="286"/>
    </location>
</feature>
<keyword evidence="5 7" id="KW-1133">Transmembrane helix</keyword>
<dbReference type="NCBIfam" id="NF007792">
    <property type="entry name" value="PRK10489.1"/>
    <property type="match status" value="1"/>
</dbReference>
<organism evidence="9 10">
    <name type="scientific">Sinosporangium album</name>
    <dbReference type="NCBI Taxonomy" id="504805"/>
    <lineage>
        <taxon>Bacteria</taxon>
        <taxon>Bacillati</taxon>
        <taxon>Actinomycetota</taxon>
        <taxon>Actinomycetes</taxon>
        <taxon>Streptosporangiales</taxon>
        <taxon>Streptosporangiaceae</taxon>
        <taxon>Sinosporangium</taxon>
    </lineage>
</organism>
<comment type="subcellular location">
    <subcellularLocation>
        <location evidence="1">Cell inner membrane</location>
        <topology evidence="1">Multi-pass membrane protein</topology>
    </subcellularLocation>
</comment>
<evidence type="ECO:0000256" key="3">
    <source>
        <dbReference type="ARBA" id="ARBA00022475"/>
    </source>
</evidence>
<dbReference type="GO" id="GO:0005886">
    <property type="term" value="C:plasma membrane"/>
    <property type="evidence" value="ECO:0007669"/>
    <property type="project" value="UniProtKB-SubCell"/>
</dbReference>
<dbReference type="GO" id="GO:0022857">
    <property type="term" value="F:transmembrane transporter activity"/>
    <property type="evidence" value="ECO:0007669"/>
    <property type="project" value="InterPro"/>
</dbReference>
<evidence type="ECO:0000256" key="7">
    <source>
        <dbReference type="SAM" id="Phobius"/>
    </source>
</evidence>
<feature type="transmembrane region" description="Helical" evidence="7">
    <location>
        <begin position="385"/>
        <end position="406"/>
    </location>
</feature>
<dbReference type="AlphaFoldDB" id="A0A1G7ZQ79"/>
<evidence type="ECO:0000259" key="8">
    <source>
        <dbReference type="PROSITE" id="PS50850"/>
    </source>
</evidence>
<protein>
    <submittedName>
        <fullName evidence="9">MFS transporter, ENTS family, enterobactin (Siderophore) exporter</fullName>
    </submittedName>
</protein>